<evidence type="ECO:0000259" key="2">
    <source>
        <dbReference type="SMART" id="SM01177"/>
    </source>
</evidence>
<sequence length="713" mass="78578">MGLPQALPGEADEGMRSPSTFVSTPPRSRGISGCNLDGQHARSANYRSKGGFLHSPASEFQRKSTLEDLKEANWLFEYRNSISDAADLQRLKIDTNDANNKLLPKLYNTSQKPVVRVFGFGSGQLGSSVDGFGNVPMDQTHSSVALDKSNLPTDLCRSQPRKLLLSPLNSALGKQFHSDVLDINSVDTQLESCGLSRTCDVFPYGPHIRAPSSHSHHLSSWNVNSDKQNKPRPFTRGIAISPEKTLSTPFPLSPLGPRWSERTKISGVQRDIIKDIESDFLLMKGLEDSNGGSKTEMIFFSEDSDFRTSNTFEEASIFHDEMDTITTISIGHKGWNGNPDSVAAPRCMNHIRASSMIPVRRSLVGSFEESLLSGRFSSGKGCQTFDGFLAVLNVTGGSFSPPSQKLPFSVMNVDGDSSLLYYASINLGGALPSNKHSGPKLRRSLSNDSGVAKSWLRIPMKGRIQLVLSNPEMTPLHTFFCNYDLSDMPPGTKTFLRQKATLASYGSSNNPAKEILSSDMKVASETTLKSNHAGHGECHGKTVSLWLSGCMHNDDTQRCNLATNSQSTGERSSEFFSSEDCNELPNQSNSVMDSKRDEKYNCCHVDMCPLASRTSVHSSLKVNDNTAGALRYALHLRFLCSSTRKSTKSFQRCKSDPDSAPETKCVDTMGGRRFYLYNDLRVVFPQRHSDTDEGKLRVEHHFPADPKYFDLSN</sequence>
<dbReference type="AlphaFoldDB" id="A0A8D7AX54"/>
<dbReference type="InterPro" id="IPR033473">
    <property type="entry name" value="Atos-like_C"/>
</dbReference>
<gene>
    <name evidence="3" type="ORF">GSMUA_30550.1</name>
</gene>
<dbReference type="Pfam" id="PF13915">
    <property type="entry name" value="DUF4210"/>
    <property type="match status" value="1"/>
</dbReference>
<protein>
    <submittedName>
        <fullName evidence="3">(wild Malaysian banana) hypothetical protein</fullName>
    </submittedName>
</protein>
<dbReference type="InterPro" id="IPR025261">
    <property type="entry name" value="Atos-like_cons_dom"/>
</dbReference>
<evidence type="ECO:0000313" key="3">
    <source>
        <dbReference type="EMBL" id="CAG1857583.1"/>
    </source>
</evidence>
<accession>A0A8D7AX54</accession>
<feature type="compositionally biased region" description="Polar residues" evidence="1">
    <location>
        <begin position="17"/>
        <end position="26"/>
    </location>
</feature>
<feature type="domain" description="Atos-like conserved" evidence="2">
    <location>
        <begin position="363"/>
        <end position="422"/>
    </location>
</feature>
<reference evidence="3" key="1">
    <citation type="submission" date="2021-03" db="EMBL/GenBank/DDBJ databases">
        <authorList>
            <consortium name="Genoscope - CEA"/>
            <person name="William W."/>
        </authorList>
    </citation>
    <scope>NUCLEOTIDE SEQUENCE</scope>
    <source>
        <strain evidence="3">Doubled-haploid Pahang</strain>
    </source>
</reference>
<feature type="region of interest" description="Disordered" evidence="1">
    <location>
        <begin position="1"/>
        <end position="31"/>
    </location>
</feature>
<dbReference type="EMBL" id="HG996473">
    <property type="protein sequence ID" value="CAG1857583.1"/>
    <property type="molecule type" value="Genomic_DNA"/>
</dbReference>
<organism evidence="3">
    <name type="scientific">Musa acuminata subsp. malaccensis</name>
    <name type="common">Wild banana</name>
    <name type="synonym">Musa malaccensis</name>
    <dbReference type="NCBI Taxonomy" id="214687"/>
    <lineage>
        <taxon>Eukaryota</taxon>
        <taxon>Viridiplantae</taxon>
        <taxon>Streptophyta</taxon>
        <taxon>Embryophyta</taxon>
        <taxon>Tracheophyta</taxon>
        <taxon>Spermatophyta</taxon>
        <taxon>Magnoliopsida</taxon>
        <taxon>Liliopsida</taxon>
        <taxon>Zingiberales</taxon>
        <taxon>Musaceae</taxon>
        <taxon>Musa</taxon>
    </lineage>
</organism>
<name>A0A8D7AX54_MUSAM</name>
<dbReference type="PANTHER" id="PTHR13199">
    <property type="entry name" value="GH03947P"/>
    <property type="match status" value="1"/>
</dbReference>
<proteinExistence type="predicted"/>
<dbReference type="PANTHER" id="PTHR13199:SF11">
    <property type="entry name" value="PROTEIN ATOSSA"/>
    <property type="match status" value="1"/>
</dbReference>
<evidence type="ECO:0000256" key="1">
    <source>
        <dbReference type="SAM" id="MobiDB-lite"/>
    </source>
</evidence>
<dbReference type="SMART" id="SM01177">
    <property type="entry name" value="DUF4210"/>
    <property type="match status" value="1"/>
</dbReference>
<dbReference type="Pfam" id="PF13889">
    <property type="entry name" value="Chromosome_seg"/>
    <property type="match status" value="1"/>
</dbReference>
<dbReference type="InterPro" id="IPR051506">
    <property type="entry name" value="ATOS_Transcription_Regulators"/>
</dbReference>